<dbReference type="EMBL" id="CP017825">
    <property type="protein sequence ID" value="APA13946.1"/>
    <property type="molecule type" value="Genomic_DNA"/>
</dbReference>
<gene>
    <name evidence="1" type="ORF">sscle_12g087160</name>
</gene>
<accession>A0A1D9QG77</accession>
<proteinExistence type="predicted"/>
<evidence type="ECO:0000313" key="1">
    <source>
        <dbReference type="EMBL" id="APA13946.1"/>
    </source>
</evidence>
<dbReference type="VEuPathDB" id="FungiDB:sscle_12g087160"/>
<sequence length="147" mass="15933">MKASIAGTSSSSIIDYGGPWAGSAEKIRCPLSSLNQTSTVAGTSNSYRPILMELVPVWRMCILYPAMLLSSREAVKRLNIVCRDGLCSSQRPPKMQLYVQFGDGNAASSVQSARKWSKQSMMESRSTVFGRFKPVEIGTLLSGDSSS</sequence>
<name>A0A1D9QG77_SCLS1</name>
<dbReference type="AlphaFoldDB" id="A0A1D9QG77"/>
<dbReference type="Proteomes" id="UP000177798">
    <property type="component" value="Chromosome 12"/>
</dbReference>
<protein>
    <submittedName>
        <fullName evidence="1">Uncharacterized protein</fullName>
    </submittedName>
</protein>
<evidence type="ECO:0000313" key="2">
    <source>
        <dbReference type="Proteomes" id="UP000177798"/>
    </source>
</evidence>
<reference evidence="2" key="1">
    <citation type="journal article" date="2017" name="Genome Biol. Evol.">
        <title>The complete genome sequence of the phytopathogenic fungus Sclerotinia sclerotiorum reveals insights into the genome architecture of broad host range pathogens.</title>
        <authorList>
            <person name="Derbyshire M."/>
            <person name="Denton-Giles M."/>
            <person name="Hegedus D."/>
            <person name="Seifbarghy S."/>
            <person name="Rollins J."/>
            <person name="van Kan J."/>
            <person name="Seidl M.F."/>
            <person name="Faino L."/>
            <person name="Mbengue M."/>
            <person name="Navaud O."/>
            <person name="Raffaele S."/>
            <person name="Hammond-Kosack K."/>
            <person name="Heard S."/>
            <person name="Oliver R."/>
        </authorList>
    </citation>
    <scope>NUCLEOTIDE SEQUENCE [LARGE SCALE GENOMIC DNA]</scope>
    <source>
        <strain evidence="2">ATCC 18683 / 1980 / Ss-1</strain>
    </source>
</reference>
<organism evidence="1 2">
    <name type="scientific">Sclerotinia sclerotiorum (strain ATCC 18683 / 1980 / Ss-1)</name>
    <name type="common">White mold</name>
    <name type="synonym">Whetzelinia sclerotiorum</name>
    <dbReference type="NCBI Taxonomy" id="665079"/>
    <lineage>
        <taxon>Eukaryota</taxon>
        <taxon>Fungi</taxon>
        <taxon>Dikarya</taxon>
        <taxon>Ascomycota</taxon>
        <taxon>Pezizomycotina</taxon>
        <taxon>Leotiomycetes</taxon>
        <taxon>Helotiales</taxon>
        <taxon>Sclerotiniaceae</taxon>
        <taxon>Sclerotinia</taxon>
    </lineage>
</organism>